<gene>
    <name evidence="3" type="ORF">B0F90DRAFT_1733536</name>
</gene>
<feature type="chain" id="PRO_5041981883" description="Secreted protein" evidence="2">
    <location>
        <begin position="24"/>
        <end position="93"/>
    </location>
</feature>
<keyword evidence="2" id="KW-0732">Signal</keyword>
<dbReference type="AlphaFoldDB" id="A0AAD4QJP0"/>
<evidence type="ECO:0000313" key="3">
    <source>
        <dbReference type="EMBL" id="KAI0298377.1"/>
    </source>
</evidence>
<accession>A0AAD4QJP0</accession>
<dbReference type="EMBL" id="WTXG01000029">
    <property type="protein sequence ID" value="KAI0298377.1"/>
    <property type="molecule type" value="Genomic_DNA"/>
</dbReference>
<keyword evidence="4" id="KW-1185">Reference proteome</keyword>
<protein>
    <recommendedName>
        <fullName evidence="5">Secreted protein</fullName>
    </recommendedName>
</protein>
<evidence type="ECO:0000256" key="2">
    <source>
        <dbReference type="SAM" id="SignalP"/>
    </source>
</evidence>
<feature type="signal peptide" evidence="2">
    <location>
        <begin position="1"/>
        <end position="23"/>
    </location>
</feature>
<proteinExistence type="predicted"/>
<dbReference type="Proteomes" id="UP001203297">
    <property type="component" value="Unassembled WGS sequence"/>
</dbReference>
<evidence type="ECO:0008006" key="5">
    <source>
        <dbReference type="Google" id="ProtNLM"/>
    </source>
</evidence>
<sequence>MFPASIQALSPIFMAFVVSVSIADVPPTPTSQLSRLERRDFETASCQQIRLRYLNFIDGLSPARHSRARAPSRSTSKQPSGTRSQPMLHNTST</sequence>
<evidence type="ECO:0000313" key="4">
    <source>
        <dbReference type="Proteomes" id="UP001203297"/>
    </source>
</evidence>
<evidence type="ECO:0000256" key="1">
    <source>
        <dbReference type="SAM" id="MobiDB-lite"/>
    </source>
</evidence>
<feature type="region of interest" description="Disordered" evidence="1">
    <location>
        <begin position="63"/>
        <end position="93"/>
    </location>
</feature>
<comment type="caution">
    <text evidence="3">The sequence shown here is derived from an EMBL/GenBank/DDBJ whole genome shotgun (WGS) entry which is preliminary data.</text>
</comment>
<reference evidence="3" key="1">
    <citation type="journal article" date="2022" name="New Phytol.">
        <title>Evolutionary transition to the ectomycorrhizal habit in the genomes of a hyperdiverse lineage of mushroom-forming fungi.</title>
        <authorList>
            <person name="Looney B."/>
            <person name="Miyauchi S."/>
            <person name="Morin E."/>
            <person name="Drula E."/>
            <person name="Courty P.E."/>
            <person name="Kohler A."/>
            <person name="Kuo A."/>
            <person name="LaButti K."/>
            <person name="Pangilinan J."/>
            <person name="Lipzen A."/>
            <person name="Riley R."/>
            <person name="Andreopoulos W."/>
            <person name="He G."/>
            <person name="Johnson J."/>
            <person name="Nolan M."/>
            <person name="Tritt A."/>
            <person name="Barry K.W."/>
            <person name="Grigoriev I.V."/>
            <person name="Nagy L.G."/>
            <person name="Hibbett D."/>
            <person name="Henrissat B."/>
            <person name="Matheny P.B."/>
            <person name="Labbe J."/>
            <person name="Martin F.M."/>
        </authorList>
    </citation>
    <scope>NUCLEOTIDE SEQUENCE</scope>
    <source>
        <strain evidence="3">BPL690</strain>
    </source>
</reference>
<organism evidence="3 4">
    <name type="scientific">Multifurca ochricompacta</name>
    <dbReference type="NCBI Taxonomy" id="376703"/>
    <lineage>
        <taxon>Eukaryota</taxon>
        <taxon>Fungi</taxon>
        <taxon>Dikarya</taxon>
        <taxon>Basidiomycota</taxon>
        <taxon>Agaricomycotina</taxon>
        <taxon>Agaricomycetes</taxon>
        <taxon>Russulales</taxon>
        <taxon>Russulaceae</taxon>
        <taxon>Multifurca</taxon>
    </lineage>
</organism>
<feature type="compositionally biased region" description="Polar residues" evidence="1">
    <location>
        <begin position="75"/>
        <end position="93"/>
    </location>
</feature>
<name>A0AAD4QJP0_9AGAM</name>